<organism evidence="2 3">
    <name type="scientific">Orchesella dallaii</name>
    <dbReference type="NCBI Taxonomy" id="48710"/>
    <lineage>
        <taxon>Eukaryota</taxon>
        <taxon>Metazoa</taxon>
        <taxon>Ecdysozoa</taxon>
        <taxon>Arthropoda</taxon>
        <taxon>Hexapoda</taxon>
        <taxon>Collembola</taxon>
        <taxon>Entomobryomorpha</taxon>
        <taxon>Entomobryoidea</taxon>
        <taxon>Orchesellidae</taxon>
        <taxon>Orchesellinae</taxon>
        <taxon>Orchesella</taxon>
    </lineage>
</organism>
<keyword evidence="3" id="KW-1185">Reference proteome</keyword>
<gene>
    <name evidence="2" type="ORF">ODALV1_LOCUS4874</name>
</gene>
<dbReference type="Gene3D" id="3.40.309.10">
    <property type="entry name" value="Aldehyde Dehydrogenase, Chain A, domain 2"/>
    <property type="match status" value="1"/>
</dbReference>
<dbReference type="InterPro" id="IPR016163">
    <property type="entry name" value="Ald_DH_C"/>
</dbReference>
<evidence type="ECO:0000259" key="1">
    <source>
        <dbReference type="Pfam" id="PF00171"/>
    </source>
</evidence>
<dbReference type="InterPro" id="IPR015590">
    <property type="entry name" value="Aldehyde_DH_dom"/>
</dbReference>
<evidence type="ECO:0000313" key="3">
    <source>
        <dbReference type="Proteomes" id="UP001642540"/>
    </source>
</evidence>
<sequence>MSNAQLLSKNKGSTDIKDLFASMSYSERRNLEDTSSIVSWLKHFKRSVLGSVINGYPLESEALAVSTKIENIPVKVKLLNSELDVVEGIRKALKISTRQSITPVGKSYTDPAKVIQQLLKKISKDLILLEAFAGQIPTWVVKQQDEPSWLYNPEDLWISSCTTQFGSNPLAVFLHPVRENYSIKDILPVLHASVVMDCPLIIILALNTDTSDINLTFPIVYLLDKFNDERIRVHTIDLLVVNRKVLLPSLFTKLNEVGIKNKILLGSLALQAGKELPQEEANLIMEFPSAAVVNLTNDNGKGLHHIIDSSADLFSATNSVVRNTWLSGININHRSRSLLFVHQPVYSQVLEKLKQCLDQMNVIDLQSEIPTGCDFVKRTVNELSPLLACIDELGATKYPPNSKFDVPTVIYDIGTSSDIVANKGIGLGCLLILVPYRSVAELVSLFNNQKEADNVFIYANEINTTMDIIRSIKGREITVNGAPSVVPNRIAVSWASFLSESTPLNVQGGECRGSNLNLTLSAAGCKEWQKLSNERKVGELVILAQSSKETPRHIPLLLSYYMDLTSQNIIRAKSEGLFSLVLINPIEISDLDIIVALTGAILSERPVVIVLVNGKLSQVLEDTVKYNLPEGLVTIVNVETYGDAISTVRNGDMLWVMKGSEVHNTPLLRLPKGVSIKTLFVNGPGFIHVMDNAKMIISSSHRKYYM</sequence>
<name>A0ABP1PXB9_9HEXA</name>
<dbReference type="EMBL" id="CAXLJM020000015">
    <property type="protein sequence ID" value="CAL8081282.1"/>
    <property type="molecule type" value="Genomic_DNA"/>
</dbReference>
<comment type="caution">
    <text evidence="2">The sequence shown here is derived from an EMBL/GenBank/DDBJ whole genome shotgun (WGS) entry which is preliminary data.</text>
</comment>
<reference evidence="2 3" key="1">
    <citation type="submission" date="2024-08" db="EMBL/GenBank/DDBJ databases">
        <authorList>
            <person name="Cucini C."/>
            <person name="Frati F."/>
        </authorList>
    </citation>
    <scope>NUCLEOTIDE SEQUENCE [LARGE SCALE GENOMIC DNA]</scope>
</reference>
<dbReference type="Proteomes" id="UP001642540">
    <property type="component" value="Unassembled WGS sequence"/>
</dbReference>
<proteinExistence type="predicted"/>
<accession>A0ABP1PXB9</accession>
<feature type="domain" description="Aldehyde dehydrogenase" evidence="1">
    <location>
        <begin position="303"/>
        <end position="485"/>
    </location>
</feature>
<dbReference type="SUPFAM" id="SSF53720">
    <property type="entry name" value="ALDH-like"/>
    <property type="match status" value="1"/>
</dbReference>
<evidence type="ECO:0000313" key="2">
    <source>
        <dbReference type="EMBL" id="CAL8081282.1"/>
    </source>
</evidence>
<dbReference type="InterPro" id="IPR016161">
    <property type="entry name" value="Ald_DH/histidinol_DH"/>
</dbReference>
<protein>
    <recommendedName>
        <fullName evidence="1">Aldehyde dehydrogenase domain-containing protein</fullName>
    </recommendedName>
</protein>
<dbReference type="Pfam" id="PF00171">
    <property type="entry name" value="Aldedh"/>
    <property type="match status" value="1"/>
</dbReference>